<dbReference type="RefSeq" id="WP_378164820.1">
    <property type="nucleotide sequence ID" value="NZ_JBHSBU010000001.1"/>
</dbReference>
<sequence length="300" mass="34029">MQRLYAEPASLPDWLTLEDETLRDLAWLLTGPTLPVSRDEYRRYLPSPQLGQEWWQGIRLSPMPYTPPGWPASNRLGHYAEALFGDGLRRLPAHRLLLCQHPIREQGRSIGEFDFVLERPDGGCWHIELTVKFYLGVETSVGHIAWVGPGLRDNWARKEARLFGHQLPLADTAAGQAALAALGVTTQALAWLRGRLFLRAPPLNDPLYGWWRRFDEEWPQHGTDSGWRILARRDWMAPRQGGELLSETEVRQALGQQLIGGARPLLLGEYDRASGSERSRGFVVPTDWPRLAALYAENIS</sequence>
<name>A0ABV8MSB0_9NEIS</name>
<organism evidence="1 2">
    <name type="scientific">Chitinimonas lacunae</name>
    <dbReference type="NCBI Taxonomy" id="1963018"/>
    <lineage>
        <taxon>Bacteria</taxon>
        <taxon>Pseudomonadati</taxon>
        <taxon>Pseudomonadota</taxon>
        <taxon>Betaproteobacteria</taxon>
        <taxon>Neisseriales</taxon>
        <taxon>Chitinibacteraceae</taxon>
        <taxon>Chitinimonas</taxon>
    </lineage>
</organism>
<evidence type="ECO:0000313" key="1">
    <source>
        <dbReference type="EMBL" id="MFC4160221.1"/>
    </source>
</evidence>
<accession>A0ABV8MSB0</accession>
<dbReference type="Proteomes" id="UP001595791">
    <property type="component" value="Unassembled WGS sequence"/>
</dbReference>
<evidence type="ECO:0000313" key="2">
    <source>
        <dbReference type="Proteomes" id="UP001595791"/>
    </source>
</evidence>
<comment type="caution">
    <text evidence="1">The sequence shown here is derived from an EMBL/GenBank/DDBJ whole genome shotgun (WGS) entry which is preliminary data.</text>
</comment>
<dbReference type="InterPro" id="IPR015003">
    <property type="entry name" value="DUF1853"/>
</dbReference>
<reference evidence="2" key="1">
    <citation type="journal article" date="2019" name="Int. J. Syst. Evol. Microbiol.">
        <title>The Global Catalogue of Microorganisms (GCM) 10K type strain sequencing project: providing services to taxonomists for standard genome sequencing and annotation.</title>
        <authorList>
            <consortium name="The Broad Institute Genomics Platform"/>
            <consortium name="The Broad Institute Genome Sequencing Center for Infectious Disease"/>
            <person name="Wu L."/>
            <person name="Ma J."/>
        </authorList>
    </citation>
    <scope>NUCLEOTIDE SEQUENCE [LARGE SCALE GENOMIC DNA]</scope>
    <source>
        <strain evidence="2">LMG 29894</strain>
    </source>
</reference>
<proteinExistence type="predicted"/>
<keyword evidence="2" id="KW-1185">Reference proteome</keyword>
<gene>
    <name evidence="1" type="ORF">ACFOW7_12760</name>
</gene>
<protein>
    <submittedName>
        <fullName evidence="1">DUF1853 family protein</fullName>
    </submittedName>
</protein>
<dbReference type="EMBL" id="JBHSBU010000001">
    <property type="protein sequence ID" value="MFC4160221.1"/>
    <property type="molecule type" value="Genomic_DNA"/>
</dbReference>
<dbReference type="Pfam" id="PF08907">
    <property type="entry name" value="DUF1853"/>
    <property type="match status" value="1"/>
</dbReference>